<dbReference type="InterPro" id="IPR040344">
    <property type="entry name" value="At3g17950-like"/>
</dbReference>
<keyword evidence="3" id="KW-1185">Reference proteome</keyword>
<dbReference type="Proteomes" id="UP000825935">
    <property type="component" value="Chromosome 2"/>
</dbReference>
<evidence type="ECO:0000313" key="2">
    <source>
        <dbReference type="EMBL" id="KAH7443532.1"/>
    </source>
</evidence>
<dbReference type="AlphaFoldDB" id="A0A8T2V819"/>
<reference evidence="2" key="1">
    <citation type="submission" date="2021-08" db="EMBL/GenBank/DDBJ databases">
        <title>WGS assembly of Ceratopteris richardii.</title>
        <authorList>
            <person name="Marchant D.B."/>
            <person name="Chen G."/>
            <person name="Jenkins J."/>
            <person name="Shu S."/>
            <person name="Leebens-Mack J."/>
            <person name="Grimwood J."/>
            <person name="Schmutz J."/>
            <person name="Soltis P."/>
            <person name="Soltis D."/>
            <person name="Chen Z.-H."/>
        </authorList>
    </citation>
    <scope>NUCLEOTIDE SEQUENCE</scope>
    <source>
        <strain evidence="2">Whitten #5841</strain>
        <tissue evidence="2">Leaf</tissue>
    </source>
</reference>
<accession>A0A8T2V819</accession>
<comment type="caution">
    <text evidence="2">The sequence shown here is derived from an EMBL/GenBank/DDBJ whole genome shotgun (WGS) entry which is preliminary data.</text>
</comment>
<evidence type="ECO:0000256" key="1">
    <source>
        <dbReference type="SAM" id="MobiDB-lite"/>
    </source>
</evidence>
<feature type="compositionally biased region" description="Low complexity" evidence="1">
    <location>
        <begin position="80"/>
        <end position="100"/>
    </location>
</feature>
<feature type="region of interest" description="Disordered" evidence="1">
    <location>
        <begin position="78"/>
        <end position="105"/>
    </location>
</feature>
<dbReference type="EMBL" id="CM035407">
    <property type="protein sequence ID" value="KAH7443532.1"/>
    <property type="molecule type" value="Genomic_DNA"/>
</dbReference>
<dbReference type="OrthoDB" id="1924128at2759"/>
<protein>
    <submittedName>
        <fullName evidence="2">Uncharacterized protein</fullName>
    </submittedName>
</protein>
<dbReference type="PANTHER" id="PTHR33544">
    <property type="entry name" value="DUF4005 DOMAIN-CONTAINING PROTEIN-RELATED"/>
    <property type="match status" value="1"/>
</dbReference>
<name>A0A8T2V819_CERRI</name>
<organism evidence="2 3">
    <name type="scientific">Ceratopteris richardii</name>
    <name type="common">Triangle waterfern</name>
    <dbReference type="NCBI Taxonomy" id="49495"/>
    <lineage>
        <taxon>Eukaryota</taxon>
        <taxon>Viridiplantae</taxon>
        <taxon>Streptophyta</taxon>
        <taxon>Embryophyta</taxon>
        <taxon>Tracheophyta</taxon>
        <taxon>Polypodiopsida</taxon>
        <taxon>Polypodiidae</taxon>
        <taxon>Polypodiales</taxon>
        <taxon>Pteridineae</taxon>
        <taxon>Pteridaceae</taxon>
        <taxon>Parkerioideae</taxon>
        <taxon>Ceratopteris</taxon>
    </lineage>
</organism>
<sequence>MNAQGEEGWPLGLPPVTLRMRLVEAFAAAGNSDLSGAFALNATPSFSSLSSSDLDTESTKSFFPDKTKTLGSLMGIAQASSMRTSSRRSASTVSGNSSTKSGERSLSARFARTLPEMIRANSISKSTLWSSLFRCSSCRCTFDNPDDESGEASSLGYVLEGERGLEPANDSQPKVYLNLMFEEDEYNCRHRNNTINPLFDFAAQNSSTPFTLPNNNHARSLTLVISNFLKLSSLRAKRLLVCNPSRLMRKRNEATVHDELLQLQVTAKQMQSLRMLESKLERIIQQKRLEPTQTGSLTSDSRITGELTGTSLKNEMSVSNGSESLRCAGKNIRSECRLESSASSFRKLGCSCSNFSFDESESSVYFEDEDESRIIGS</sequence>
<proteinExistence type="predicted"/>
<gene>
    <name evidence="2" type="ORF">KP509_02G039200</name>
</gene>
<evidence type="ECO:0000313" key="3">
    <source>
        <dbReference type="Proteomes" id="UP000825935"/>
    </source>
</evidence>